<dbReference type="GO" id="GO:0004712">
    <property type="term" value="F:protein serine/threonine/tyrosine kinase activity"/>
    <property type="evidence" value="ECO:0007669"/>
    <property type="project" value="UniProtKB-EC"/>
</dbReference>
<comment type="catalytic activity">
    <reaction evidence="8">
        <text>L-seryl-[protein] + ATP = O-phospho-L-seryl-[protein] + ADP + H(+)</text>
        <dbReference type="Rhea" id="RHEA:17989"/>
        <dbReference type="Rhea" id="RHEA-COMP:9863"/>
        <dbReference type="Rhea" id="RHEA-COMP:11604"/>
        <dbReference type="ChEBI" id="CHEBI:15378"/>
        <dbReference type="ChEBI" id="CHEBI:29999"/>
        <dbReference type="ChEBI" id="CHEBI:30616"/>
        <dbReference type="ChEBI" id="CHEBI:83421"/>
        <dbReference type="ChEBI" id="CHEBI:456216"/>
        <dbReference type="EC" id="2.7.12.1"/>
    </reaction>
</comment>
<dbReference type="Proteomes" id="UP001234581">
    <property type="component" value="Unassembled WGS sequence"/>
</dbReference>
<dbReference type="PANTHER" id="PTHR24058">
    <property type="entry name" value="DUAL SPECIFICITY PROTEIN KINASE"/>
    <property type="match status" value="1"/>
</dbReference>
<comment type="similarity">
    <text evidence="1">Belongs to the protein kinase superfamily. CMGC Ser/Thr protein kinase family. MNB/DYRK subfamily.</text>
</comment>
<evidence type="ECO:0000256" key="1">
    <source>
        <dbReference type="ARBA" id="ARBA00008867"/>
    </source>
</evidence>
<evidence type="ECO:0000256" key="6">
    <source>
        <dbReference type="ARBA" id="ARBA00022777"/>
    </source>
</evidence>
<feature type="region of interest" description="Disordered" evidence="12">
    <location>
        <begin position="126"/>
        <end position="155"/>
    </location>
</feature>
<dbReference type="SMART" id="SM00220">
    <property type="entry name" value="S_TKc"/>
    <property type="match status" value="1"/>
</dbReference>
<comment type="catalytic activity">
    <reaction evidence="9">
        <text>L-threonyl-[protein] + ATP = O-phospho-L-threonyl-[protein] + ADP + H(+)</text>
        <dbReference type="Rhea" id="RHEA:46608"/>
        <dbReference type="Rhea" id="RHEA-COMP:11060"/>
        <dbReference type="Rhea" id="RHEA-COMP:11605"/>
        <dbReference type="ChEBI" id="CHEBI:15378"/>
        <dbReference type="ChEBI" id="CHEBI:30013"/>
        <dbReference type="ChEBI" id="CHEBI:30616"/>
        <dbReference type="ChEBI" id="CHEBI:61977"/>
        <dbReference type="ChEBI" id="CHEBI:456216"/>
        <dbReference type="EC" id="2.7.12.1"/>
    </reaction>
</comment>
<dbReference type="InterPro" id="IPR011009">
    <property type="entry name" value="Kinase-like_dom_sf"/>
</dbReference>
<evidence type="ECO:0000256" key="9">
    <source>
        <dbReference type="ARBA" id="ARBA00049308"/>
    </source>
</evidence>
<feature type="compositionally biased region" description="Low complexity" evidence="12">
    <location>
        <begin position="130"/>
        <end position="154"/>
    </location>
</feature>
<feature type="region of interest" description="Disordered" evidence="12">
    <location>
        <begin position="1"/>
        <end position="23"/>
    </location>
</feature>
<dbReference type="InterPro" id="IPR017441">
    <property type="entry name" value="Protein_kinase_ATP_BS"/>
</dbReference>
<evidence type="ECO:0000256" key="12">
    <source>
        <dbReference type="SAM" id="MobiDB-lite"/>
    </source>
</evidence>
<feature type="domain" description="Protein kinase" evidence="13">
    <location>
        <begin position="259"/>
        <end position="556"/>
    </location>
</feature>
<evidence type="ECO:0000256" key="8">
    <source>
        <dbReference type="ARBA" id="ARBA00049003"/>
    </source>
</evidence>
<name>A0AAD7UWV6_9FUNG</name>
<dbReference type="Gene3D" id="3.30.10.30">
    <property type="entry name" value="DYRK"/>
    <property type="match status" value="1"/>
</dbReference>
<keyword evidence="6" id="KW-0418">Kinase</keyword>
<dbReference type="Pfam" id="PF00069">
    <property type="entry name" value="Pkinase"/>
    <property type="match status" value="1"/>
</dbReference>
<dbReference type="InterPro" id="IPR042521">
    <property type="entry name" value="DYRK"/>
</dbReference>
<evidence type="ECO:0000256" key="10">
    <source>
        <dbReference type="ARBA" id="ARBA00051680"/>
    </source>
</evidence>
<dbReference type="GO" id="GO:0005524">
    <property type="term" value="F:ATP binding"/>
    <property type="evidence" value="ECO:0007669"/>
    <property type="project" value="UniProtKB-UniRule"/>
</dbReference>
<keyword evidence="15" id="KW-1185">Reference proteome</keyword>
<dbReference type="SUPFAM" id="SSF56112">
    <property type="entry name" value="Protein kinase-like (PK-like)"/>
    <property type="match status" value="1"/>
</dbReference>
<sequence length="559" mass="63087">MQPPKPASQKHKHCSLTDRERKRGRISTVFHPQQQQQQQPAAAISTIVVPSKESVKPTRIPVPISKATINKAHETIPTAAASKPSPPATRIPTTQASRRDLMDACSTKSTSSYTKRTSQHGMIQQPIQYGNNNNNSSSSGGDPCTSTSTSTTASAREGMAGLVVAGRDDEEQDDHATYIREKEQGIRVAMSHQAALKLHHAKLTSYERKEILEYPQVFFVGHHARKHKAAPRQPNHNYGFDDDQGNYRLTMRDHLAYRYEVLDVLGSGAFGQVVRCFDHKIGHMVAVKIIRNDKRVHTQAVVEINVLADIVRWDPQDKHHNVRMLDHFYFRKHLCITFECLSINLYDLLKDNQFRGLKMGLIRRFASQVLDSLVLLHEHGLIHCDLKPENVLLLDPTRSAVKVIDFGGSCFENKRVYTYIQSRFYRAPEVMLGIAYTTAIDMWSLGCILAELHTGNPLFSGNTEQEQIAYIMEIQGIPDKCLLEGASRRQHFFDVHGNPKIPASNNGKRYQRPGSKTLAQVLGSSDKQFNDFIDRCIQWDPAKRLTAKDALQHAWIMQG</sequence>
<dbReference type="PROSITE" id="PS00108">
    <property type="entry name" value="PROTEIN_KINASE_ST"/>
    <property type="match status" value="1"/>
</dbReference>
<comment type="caution">
    <text evidence="14">The sequence shown here is derived from an EMBL/GenBank/DDBJ whole genome shotgun (WGS) entry which is preliminary data.</text>
</comment>
<dbReference type="EMBL" id="JARTCD010000068">
    <property type="protein sequence ID" value="KAJ8654015.1"/>
    <property type="molecule type" value="Genomic_DNA"/>
</dbReference>
<dbReference type="AlphaFoldDB" id="A0AAD7UWV6"/>
<keyword evidence="4" id="KW-0808">Transferase</keyword>
<protein>
    <recommendedName>
        <fullName evidence="2">dual-specificity kinase</fullName>
        <ecNumber evidence="2">2.7.12.1</ecNumber>
    </recommendedName>
</protein>
<keyword evidence="7 11" id="KW-0067">ATP-binding</keyword>
<feature type="region of interest" description="Disordered" evidence="12">
    <location>
        <begin position="75"/>
        <end position="100"/>
    </location>
</feature>
<dbReference type="Gene3D" id="3.30.200.20">
    <property type="entry name" value="Phosphorylase Kinase, domain 1"/>
    <property type="match status" value="1"/>
</dbReference>
<evidence type="ECO:0000313" key="15">
    <source>
        <dbReference type="Proteomes" id="UP001234581"/>
    </source>
</evidence>
<dbReference type="InterPro" id="IPR008271">
    <property type="entry name" value="Ser/Thr_kinase_AS"/>
</dbReference>
<evidence type="ECO:0000313" key="14">
    <source>
        <dbReference type="EMBL" id="KAJ8654015.1"/>
    </source>
</evidence>
<evidence type="ECO:0000256" key="3">
    <source>
        <dbReference type="ARBA" id="ARBA00022527"/>
    </source>
</evidence>
<evidence type="ECO:0000256" key="2">
    <source>
        <dbReference type="ARBA" id="ARBA00013203"/>
    </source>
</evidence>
<dbReference type="GO" id="GO:0005856">
    <property type="term" value="C:cytoskeleton"/>
    <property type="evidence" value="ECO:0007669"/>
    <property type="project" value="TreeGrafter"/>
</dbReference>
<organism evidence="14 15">
    <name type="scientific">Lichtheimia ornata</name>
    <dbReference type="NCBI Taxonomy" id="688661"/>
    <lineage>
        <taxon>Eukaryota</taxon>
        <taxon>Fungi</taxon>
        <taxon>Fungi incertae sedis</taxon>
        <taxon>Mucoromycota</taxon>
        <taxon>Mucoromycotina</taxon>
        <taxon>Mucoromycetes</taxon>
        <taxon>Mucorales</taxon>
        <taxon>Lichtheimiaceae</taxon>
        <taxon>Lichtheimia</taxon>
    </lineage>
</organism>
<gene>
    <name evidence="14" type="ORF">O0I10_010351</name>
</gene>
<dbReference type="InterPro" id="IPR000719">
    <property type="entry name" value="Prot_kinase_dom"/>
</dbReference>
<reference evidence="14 15" key="1">
    <citation type="submission" date="2023-03" db="EMBL/GenBank/DDBJ databases">
        <title>Genome sequence of Lichtheimia ornata CBS 291.66.</title>
        <authorList>
            <person name="Mohabir J.T."/>
            <person name="Shea T.P."/>
            <person name="Kurbessoian T."/>
            <person name="Berby B."/>
            <person name="Fontaine J."/>
            <person name="Livny J."/>
            <person name="Gnirke A."/>
            <person name="Stajich J.E."/>
            <person name="Cuomo C.A."/>
        </authorList>
    </citation>
    <scope>NUCLEOTIDE SEQUENCE [LARGE SCALE GENOMIC DNA]</scope>
    <source>
        <strain evidence="14">CBS 291.66</strain>
    </source>
</reference>
<evidence type="ECO:0000256" key="5">
    <source>
        <dbReference type="ARBA" id="ARBA00022741"/>
    </source>
</evidence>
<keyword evidence="5 11" id="KW-0547">Nucleotide-binding</keyword>
<evidence type="ECO:0000256" key="4">
    <source>
        <dbReference type="ARBA" id="ARBA00022679"/>
    </source>
</evidence>
<dbReference type="PANTHER" id="PTHR24058:SF22">
    <property type="entry name" value="DUAL SPECIFICITY TYROSINE-PHOSPHORYLATION-REGULATED KINASE 4"/>
    <property type="match status" value="1"/>
</dbReference>
<evidence type="ECO:0000256" key="7">
    <source>
        <dbReference type="ARBA" id="ARBA00022840"/>
    </source>
</evidence>
<proteinExistence type="inferred from homology"/>
<evidence type="ECO:0000259" key="13">
    <source>
        <dbReference type="PROSITE" id="PS50011"/>
    </source>
</evidence>
<feature type="binding site" evidence="11">
    <location>
        <position position="288"/>
    </location>
    <ligand>
        <name>ATP</name>
        <dbReference type="ChEBI" id="CHEBI:30616"/>
    </ligand>
</feature>
<dbReference type="CDD" id="cd14210">
    <property type="entry name" value="PKc_DYRK"/>
    <property type="match status" value="1"/>
</dbReference>
<accession>A0AAD7UWV6</accession>
<dbReference type="InterPro" id="IPR050494">
    <property type="entry name" value="Ser_Thr_dual-spec_kinase"/>
</dbReference>
<keyword evidence="3" id="KW-0723">Serine/threonine-protein kinase</keyword>
<dbReference type="PROSITE" id="PS00107">
    <property type="entry name" value="PROTEIN_KINASE_ATP"/>
    <property type="match status" value="1"/>
</dbReference>
<comment type="catalytic activity">
    <reaction evidence="10">
        <text>L-tyrosyl-[protein] + ATP = O-phospho-L-tyrosyl-[protein] + ADP + H(+)</text>
        <dbReference type="Rhea" id="RHEA:10596"/>
        <dbReference type="Rhea" id="RHEA-COMP:10136"/>
        <dbReference type="Rhea" id="RHEA-COMP:20101"/>
        <dbReference type="ChEBI" id="CHEBI:15378"/>
        <dbReference type="ChEBI" id="CHEBI:30616"/>
        <dbReference type="ChEBI" id="CHEBI:46858"/>
        <dbReference type="ChEBI" id="CHEBI:61978"/>
        <dbReference type="ChEBI" id="CHEBI:456216"/>
        <dbReference type="EC" id="2.7.12.1"/>
    </reaction>
</comment>
<dbReference type="GeneID" id="83217755"/>
<dbReference type="GO" id="GO:0005737">
    <property type="term" value="C:cytoplasm"/>
    <property type="evidence" value="ECO:0007669"/>
    <property type="project" value="TreeGrafter"/>
</dbReference>
<evidence type="ECO:0000256" key="11">
    <source>
        <dbReference type="PROSITE-ProRule" id="PRU10141"/>
    </source>
</evidence>
<dbReference type="RefSeq" id="XP_058338929.1">
    <property type="nucleotide sequence ID" value="XM_058490333.1"/>
</dbReference>
<dbReference type="EC" id="2.7.12.1" evidence="2"/>
<dbReference type="Gene3D" id="1.10.510.10">
    <property type="entry name" value="Transferase(Phosphotransferase) domain 1"/>
    <property type="match status" value="1"/>
</dbReference>
<dbReference type="PROSITE" id="PS50011">
    <property type="entry name" value="PROTEIN_KINASE_DOM"/>
    <property type="match status" value="1"/>
</dbReference>
<dbReference type="GO" id="GO:0004674">
    <property type="term" value="F:protein serine/threonine kinase activity"/>
    <property type="evidence" value="ECO:0007669"/>
    <property type="project" value="UniProtKB-KW"/>
</dbReference>